<feature type="transmembrane region" description="Helical" evidence="1">
    <location>
        <begin position="20"/>
        <end position="42"/>
    </location>
</feature>
<dbReference type="EMBL" id="CP104003">
    <property type="protein sequence ID" value="UWM54395.1"/>
    <property type="molecule type" value="Genomic_DNA"/>
</dbReference>
<keyword evidence="4" id="KW-1185">Reference proteome</keyword>
<accession>A0A9E7R270</accession>
<dbReference type="InterPro" id="IPR025646">
    <property type="entry name" value="DUF4350"/>
</dbReference>
<reference evidence="3" key="1">
    <citation type="submission" date="2022-09" db="EMBL/GenBank/DDBJ databases">
        <title>Diverse halophilic archaea isolated from saline environments.</title>
        <authorList>
            <person name="Cui H.-L."/>
        </authorList>
    </citation>
    <scope>NUCLEOTIDE SEQUENCE</scope>
    <source>
        <strain evidence="3">ZS-35-S2</strain>
    </source>
</reference>
<dbReference type="Proteomes" id="UP001057580">
    <property type="component" value="Chromosome"/>
</dbReference>
<evidence type="ECO:0000256" key="1">
    <source>
        <dbReference type="SAM" id="Phobius"/>
    </source>
</evidence>
<evidence type="ECO:0000313" key="3">
    <source>
        <dbReference type="EMBL" id="UWM54395.1"/>
    </source>
</evidence>
<gene>
    <name evidence="3" type="ORF">N0B31_20035</name>
</gene>
<dbReference type="RefSeq" id="WP_260593415.1">
    <property type="nucleotide sequence ID" value="NZ_CP104003.1"/>
</dbReference>
<name>A0A9E7R270_9EURY</name>
<keyword evidence="1" id="KW-1133">Transmembrane helix</keyword>
<keyword evidence="1" id="KW-0812">Transmembrane</keyword>
<dbReference type="KEGG" id="ssai:N0B31_20035"/>
<proteinExistence type="predicted"/>
<feature type="transmembrane region" description="Helical" evidence="1">
    <location>
        <begin position="296"/>
        <end position="314"/>
    </location>
</feature>
<dbReference type="GeneID" id="74944763"/>
<organism evidence="3 4">
    <name type="scientific">Salinirubellus salinus</name>
    <dbReference type="NCBI Taxonomy" id="1364945"/>
    <lineage>
        <taxon>Archaea</taxon>
        <taxon>Methanobacteriati</taxon>
        <taxon>Methanobacteriota</taxon>
        <taxon>Stenosarchaea group</taxon>
        <taxon>Halobacteria</taxon>
        <taxon>Halobacteriales</taxon>
        <taxon>Natronomonadaceae</taxon>
        <taxon>Salinirubellus</taxon>
    </lineage>
</organism>
<protein>
    <submittedName>
        <fullName evidence="3">DUF4350 domain-containing protein</fullName>
    </submittedName>
</protein>
<dbReference type="SUPFAM" id="SSF52317">
    <property type="entry name" value="Class I glutamine amidotransferase-like"/>
    <property type="match status" value="1"/>
</dbReference>
<feature type="domain" description="DUF4350" evidence="2">
    <location>
        <begin position="49"/>
        <end position="264"/>
    </location>
</feature>
<dbReference type="InterPro" id="IPR029062">
    <property type="entry name" value="Class_I_gatase-like"/>
</dbReference>
<evidence type="ECO:0000313" key="4">
    <source>
        <dbReference type="Proteomes" id="UP001057580"/>
    </source>
</evidence>
<dbReference type="Pfam" id="PF14258">
    <property type="entry name" value="DUF4350"/>
    <property type="match status" value="1"/>
</dbReference>
<evidence type="ECO:0000259" key="2">
    <source>
        <dbReference type="Pfam" id="PF14258"/>
    </source>
</evidence>
<dbReference type="Gene3D" id="3.40.50.880">
    <property type="match status" value="1"/>
</dbReference>
<keyword evidence="1" id="KW-0472">Membrane</keyword>
<dbReference type="AlphaFoldDB" id="A0A9E7R270"/>
<sequence length="316" mass="33573">MSRRNRLLEWGPTSERGPFLSSVGLAALVVAVLLGLVVGAGFSTATFGAYNPSWDGTSEFVGLAERTGTETLVTSDVARYPTGDPSRTVAVVFAPRTGYDESETERISQFVQRGGTLVVASDAGAGAIPANELLSNLGTEARVDGRPLRDEVRNSEGPAMPRATNVTDHPLTRRVSEVTLNYGTVVDPGNATVLVASSRFAYLDVNGNDQFDGETNTAEEPRSFPVATVEQIGNGRVVVLGDPSVFINAMIDQPGNRRLALGLLEPHDRVVVDYSTRGDLPPLRIGLSLLRQSDPLLAISGFVAVAVLGAIARWRA</sequence>